<dbReference type="GO" id="GO:0061630">
    <property type="term" value="F:ubiquitin protein ligase activity"/>
    <property type="evidence" value="ECO:0007669"/>
    <property type="project" value="UniProtKB-EC"/>
</dbReference>
<comment type="catalytic activity">
    <reaction evidence="1">
        <text>S-ubiquitinyl-[E2 ubiquitin-conjugating enzyme]-L-cysteine + [acceptor protein]-L-lysine = [E2 ubiquitin-conjugating enzyme]-L-cysteine + N(6)-ubiquitinyl-[acceptor protein]-L-lysine.</text>
        <dbReference type="EC" id="2.3.2.27"/>
    </reaction>
</comment>
<gene>
    <name evidence="19" type="ORF">PIIN_01012</name>
</gene>
<dbReference type="PANTHER" id="PTHR22763:SF184">
    <property type="entry name" value="E3 UBIQUITIN-PROTEIN LIGASE SYNOVIOLIN"/>
    <property type="match status" value="1"/>
</dbReference>
<reference evidence="19 20" key="1">
    <citation type="journal article" date="2011" name="PLoS Pathog.">
        <title>Endophytic Life Strategies Decoded by Genome and Transcriptome Analyses of the Mutualistic Root Symbiont Piriformospora indica.</title>
        <authorList>
            <person name="Zuccaro A."/>
            <person name="Lahrmann U."/>
            <person name="Guldener U."/>
            <person name="Langen G."/>
            <person name="Pfiffi S."/>
            <person name="Biedenkopf D."/>
            <person name="Wong P."/>
            <person name="Samans B."/>
            <person name="Grimm C."/>
            <person name="Basiewicz M."/>
            <person name="Murat C."/>
            <person name="Martin F."/>
            <person name="Kogel K.H."/>
        </authorList>
    </citation>
    <scope>NUCLEOTIDE SEQUENCE [LARGE SCALE GENOMIC DNA]</scope>
    <source>
        <strain evidence="19 20">DSM 11827</strain>
    </source>
</reference>
<keyword evidence="11" id="KW-0256">Endoplasmic reticulum</keyword>
<feature type="compositionally biased region" description="Polar residues" evidence="16">
    <location>
        <begin position="486"/>
        <end position="500"/>
    </location>
</feature>
<keyword evidence="6" id="KW-0808">Transferase</keyword>
<evidence type="ECO:0000256" key="4">
    <source>
        <dbReference type="ARBA" id="ARBA00010089"/>
    </source>
</evidence>
<evidence type="ECO:0000256" key="7">
    <source>
        <dbReference type="ARBA" id="ARBA00022692"/>
    </source>
</evidence>
<dbReference type="InParanoid" id="G4T740"/>
<keyword evidence="10" id="KW-0833">Ubl conjugation pathway</keyword>
<dbReference type="InterPro" id="IPR001841">
    <property type="entry name" value="Znf_RING"/>
</dbReference>
<feature type="region of interest" description="Disordered" evidence="16">
    <location>
        <begin position="381"/>
        <end position="436"/>
    </location>
</feature>
<evidence type="ECO:0000256" key="6">
    <source>
        <dbReference type="ARBA" id="ARBA00022679"/>
    </source>
</evidence>
<keyword evidence="12" id="KW-0862">Zinc</keyword>
<feature type="transmembrane region" description="Helical" evidence="17">
    <location>
        <begin position="50"/>
        <end position="72"/>
    </location>
</feature>
<evidence type="ECO:0000256" key="1">
    <source>
        <dbReference type="ARBA" id="ARBA00000900"/>
    </source>
</evidence>
<dbReference type="OMA" id="MTFFMII"/>
<feature type="compositionally biased region" description="Low complexity" evidence="16">
    <location>
        <begin position="385"/>
        <end position="436"/>
    </location>
</feature>
<keyword evidence="8" id="KW-0479">Metal-binding</keyword>
<evidence type="ECO:0000256" key="16">
    <source>
        <dbReference type="SAM" id="MobiDB-lite"/>
    </source>
</evidence>
<dbReference type="GO" id="GO:0008270">
    <property type="term" value="F:zinc ion binding"/>
    <property type="evidence" value="ECO:0007669"/>
    <property type="project" value="UniProtKB-KW"/>
</dbReference>
<dbReference type="InterPro" id="IPR057992">
    <property type="entry name" value="TPR_SYVN1_N"/>
</dbReference>
<dbReference type="Gene3D" id="3.30.40.10">
    <property type="entry name" value="Zinc/RING finger domain, C3HC4 (zinc finger)"/>
    <property type="match status" value="1"/>
</dbReference>
<dbReference type="OrthoDB" id="7759664at2759"/>
<evidence type="ECO:0000256" key="8">
    <source>
        <dbReference type="ARBA" id="ARBA00022723"/>
    </source>
</evidence>
<evidence type="ECO:0000256" key="12">
    <source>
        <dbReference type="ARBA" id="ARBA00022833"/>
    </source>
</evidence>
<feature type="transmembrane region" description="Helical" evidence="17">
    <location>
        <begin position="148"/>
        <end position="169"/>
    </location>
</feature>
<name>G4T740_SERID</name>
<evidence type="ECO:0000256" key="15">
    <source>
        <dbReference type="PROSITE-ProRule" id="PRU00175"/>
    </source>
</evidence>
<evidence type="ECO:0000256" key="17">
    <source>
        <dbReference type="SAM" id="Phobius"/>
    </source>
</evidence>
<keyword evidence="9 15" id="KW-0863">Zinc-finger</keyword>
<evidence type="ECO:0000256" key="10">
    <source>
        <dbReference type="ARBA" id="ARBA00022786"/>
    </source>
</evidence>
<evidence type="ECO:0000256" key="5">
    <source>
        <dbReference type="ARBA" id="ARBA00012483"/>
    </source>
</evidence>
<evidence type="ECO:0000256" key="13">
    <source>
        <dbReference type="ARBA" id="ARBA00022989"/>
    </source>
</evidence>
<feature type="compositionally biased region" description="Polar residues" evidence="16">
    <location>
        <begin position="521"/>
        <end position="532"/>
    </location>
</feature>
<evidence type="ECO:0000313" key="19">
    <source>
        <dbReference type="EMBL" id="CCA67181.1"/>
    </source>
</evidence>
<feature type="transmembrane region" description="Helical" evidence="17">
    <location>
        <begin position="12"/>
        <end position="30"/>
    </location>
</feature>
<dbReference type="EMBL" id="CAFZ01000010">
    <property type="protein sequence ID" value="CCA67181.1"/>
    <property type="molecule type" value="Genomic_DNA"/>
</dbReference>
<dbReference type="eggNOG" id="KOG0802">
    <property type="taxonomic scope" value="Eukaryota"/>
</dbReference>
<evidence type="ECO:0000256" key="14">
    <source>
        <dbReference type="ARBA" id="ARBA00023136"/>
    </source>
</evidence>
<comment type="caution">
    <text evidence="19">The sequence shown here is derived from an EMBL/GenBank/DDBJ whole genome shotgun (WGS) entry which is preliminary data.</text>
</comment>
<feature type="region of interest" description="Disordered" evidence="16">
    <location>
        <begin position="720"/>
        <end position="785"/>
    </location>
</feature>
<comment type="similarity">
    <text evidence="4">Belongs to the HRD1 family.</text>
</comment>
<dbReference type="Pfam" id="PF25563">
    <property type="entry name" value="TPR_SYVN1_N"/>
    <property type="match status" value="1"/>
</dbReference>
<keyword evidence="14 17" id="KW-0472">Membrane</keyword>
<evidence type="ECO:0000256" key="3">
    <source>
        <dbReference type="ARBA" id="ARBA00004906"/>
    </source>
</evidence>
<protein>
    <recommendedName>
        <fullName evidence="5">RING-type E3 ubiquitin transferase</fullName>
        <ecNumber evidence="5">2.3.2.27</ecNumber>
    </recommendedName>
</protein>
<keyword evidence="13 17" id="KW-1133">Transmembrane helix</keyword>
<evidence type="ECO:0000256" key="11">
    <source>
        <dbReference type="ARBA" id="ARBA00022824"/>
    </source>
</evidence>
<feature type="compositionally biased region" description="Low complexity" evidence="16">
    <location>
        <begin position="559"/>
        <end position="569"/>
    </location>
</feature>
<dbReference type="HOGENOM" id="CLU_009169_2_0_1"/>
<keyword evidence="20" id="KW-1185">Reference proteome</keyword>
<dbReference type="Proteomes" id="UP000007148">
    <property type="component" value="Unassembled WGS sequence"/>
</dbReference>
<feature type="compositionally biased region" description="Low complexity" evidence="16">
    <location>
        <begin position="539"/>
        <end position="550"/>
    </location>
</feature>
<evidence type="ECO:0000313" key="20">
    <source>
        <dbReference type="Proteomes" id="UP000007148"/>
    </source>
</evidence>
<evidence type="ECO:0000256" key="9">
    <source>
        <dbReference type="ARBA" id="ARBA00022771"/>
    </source>
</evidence>
<evidence type="ECO:0000256" key="2">
    <source>
        <dbReference type="ARBA" id="ARBA00004477"/>
    </source>
</evidence>
<feature type="domain" description="RING-type" evidence="18">
    <location>
        <begin position="308"/>
        <end position="375"/>
    </location>
</feature>
<dbReference type="GO" id="GO:0036503">
    <property type="term" value="P:ERAD pathway"/>
    <property type="evidence" value="ECO:0007669"/>
    <property type="project" value="TreeGrafter"/>
</dbReference>
<dbReference type="STRING" id="1109443.G4T740"/>
<proteinExistence type="inferred from homology"/>
<feature type="region of interest" description="Disordered" evidence="16">
    <location>
        <begin position="833"/>
        <end position="854"/>
    </location>
</feature>
<feature type="transmembrane region" description="Helical" evidence="17">
    <location>
        <begin position="108"/>
        <end position="127"/>
    </location>
</feature>
<dbReference type="PROSITE" id="PS50089">
    <property type="entry name" value="ZF_RING_2"/>
    <property type="match status" value="1"/>
</dbReference>
<organism evidence="19 20">
    <name type="scientific">Serendipita indica (strain DSM 11827)</name>
    <name type="common">Root endophyte fungus</name>
    <name type="synonym">Piriformospora indica</name>
    <dbReference type="NCBI Taxonomy" id="1109443"/>
    <lineage>
        <taxon>Eukaryota</taxon>
        <taxon>Fungi</taxon>
        <taxon>Dikarya</taxon>
        <taxon>Basidiomycota</taxon>
        <taxon>Agaricomycotina</taxon>
        <taxon>Agaricomycetes</taxon>
        <taxon>Sebacinales</taxon>
        <taxon>Serendipitaceae</taxon>
        <taxon>Serendipita</taxon>
    </lineage>
</organism>
<evidence type="ECO:0000259" key="18">
    <source>
        <dbReference type="PROSITE" id="PS50089"/>
    </source>
</evidence>
<dbReference type="SMART" id="SM00184">
    <property type="entry name" value="RING"/>
    <property type="match status" value="1"/>
</dbReference>
<dbReference type="InterPro" id="IPR013083">
    <property type="entry name" value="Znf_RING/FYVE/PHD"/>
</dbReference>
<comment type="pathway">
    <text evidence="3">Protein modification; protein ubiquitination.</text>
</comment>
<comment type="subcellular location">
    <subcellularLocation>
        <location evidence="2">Endoplasmic reticulum membrane</location>
        <topology evidence="2">Multi-pass membrane protein</topology>
    </subcellularLocation>
</comment>
<dbReference type="SUPFAM" id="SSF57850">
    <property type="entry name" value="RING/U-box"/>
    <property type="match status" value="1"/>
</dbReference>
<dbReference type="EC" id="2.3.2.27" evidence="5"/>
<feature type="region of interest" description="Disordered" evidence="16">
    <location>
        <begin position="472"/>
        <end position="625"/>
    </location>
</feature>
<feature type="transmembrane region" description="Helical" evidence="17">
    <location>
        <begin position="181"/>
        <end position="203"/>
    </location>
</feature>
<dbReference type="GO" id="GO:0043161">
    <property type="term" value="P:proteasome-mediated ubiquitin-dependent protein catabolic process"/>
    <property type="evidence" value="ECO:0007669"/>
    <property type="project" value="TreeGrafter"/>
</dbReference>
<accession>G4T740</accession>
<dbReference type="Pfam" id="PF13639">
    <property type="entry name" value="zf-RING_2"/>
    <property type="match status" value="1"/>
</dbReference>
<dbReference type="PANTHER" id="PTHR22763">
    <property type="entry name" value="RING ZINC FINGER PROTEIN"/>
    <property type="match status" value="1"/>
</dbReference>
<feature type="region of interest" description="Disordered" evidence="16">
    <location>
        <begin position="319"/>
        <end position="347"/>
    </location>
</feature>
<sequence>MAGLLGRAPPIVYYTAVSAALLGIVVARALDTYHNFYAAAFSLSQSNGSVLVMSNMALLTLYLFGRMLQFIFFGQLRPQEIERLYSRGGFFVTDFMLAFATFREAFGISSGVMVAVLLFAKCFHWLLADRIEAIDQLPYPGPKRLEHARLIALFFTLWIFDTIMFTYTVDAAFQKGIGLTVLFAAEYAILLINLAQSVLKYLLTMIDIRRAANIGGATAPPWEDKPIYSFYIELSTAFVELSIYLTYFTLMSIYDSIPVYAIRDVYVAGSLFFSRSLAFIRYKRAMRALDVFPTPTYQELASKSDNTCIVCREELHVPPPTPVQGASPIAPTAQPTEPVEESSNGPPKKLPCGHIFHLNCLRSWFERQLTCPTCRRRVDEAQPRAPGGTQNPAGGQAGAARNNGLDAARQPPAAGGAAGNPRRAANNPAAAGGPADAAVPPLREPLRFEGFFLMPGAFIPWLGGPILVRDPTAPLPPPARPNAGPQQRTRPPNVAPSNLGASVTTAPSTPSHTATPSTSTVFNIGTPSQLAASNAPAPSTEGSSSTTKSSVSEDDDTSSESSTSEVGTSIEERRRIAAEAALRRNQAINSRGLPSTPSTPTPTQRPAASPFSRASFPRPQETEQAEEYRRYFATSVDLSSPTMKANVPLHPSRVANSPNLGQYHIRPDAPAFVPLFHNFHQPLAGSYVGPTKPWPTLTANGGTQTLPFPQPNSLSQYTHATAGITHPPSPSPGMIRGGTFPRPSTPTHLPLHHSQPGPSGLSHQRGSISFRPGEMKRESSPSQELTTQQLDIITRLQVEERLKVLENVKRMTQQCIDDLLAVRGTIPAVDSLRARSTDTRSTAASESSGVSELPLRVKTESVPPVLPGSPPMPSQTSSLASVTAQLTSPLLVAEATSNITPIPSIQTAIVPIADTPNISPIPTPPAEPSAANVLAAEPISVPEEKVDISLAPETLEVTRVAEQSDEEEL</sequence>
<dbReference type="CDD" id="cd16479">
    <property type="entry name" value="RING-H2_synoviolin"/>
    <property type="match status" value="1"/>
</dbReference>
<feature type="transmembrane region" description="Helical" evidence="17">
    <location>
        <begin position="230"/>
        <end position="254"/>
    </location>
</feature>
<feature type="compositionally biased region" description="Low complexity" evidence="16">
    <location>
        <begin position="501"/>
        <end position="520"/>
    </location>
</feature>
<dbReference type="GO" id="GO:0005789">
    <property type="term" value="C:endoplasmic reticulum membrane"/>
    <property type="evidence" value="ECO:0007669"/>
    <property type="project" value="UniProtKB-SubCell"/>
</dbReference>
<feature type="compositionally biased region" description="Polar residues" evidence="16">
    <location>
        <begin position="839"/>
        <end position="850"/>
    </location>
</feature>
<dbReference type="InterPro" id="IPR050731">
    <property type="entry name" value="HRD1_E3_ubiq-ligases"/>
</dbReference>
<dbReference type="AlphaFoldDB" id="G4T740"/>
<keyword evidence="7 17" id="KW-0812">Transmembrane</keyword>
<dbReference type="InterPro" id="IPR058051">
    <property type="entry name" value="Znf_RING_synoviolin"/>
</dbReference>